<organism evidence="3 4">
    <name type="scientific">Phialocephala subalpina</name>
    <dbReference type="NCBI Taxonomy" id="576137"/>
    <lineage>
        <taxon>Eukaryota</taxon>
        <taxon>Fungi</taxon>
        <taxon>Dikarya</taxon>
        <taxon>Ascomycota</taxon>
        <taxon>Pezizomycotina</taxon>
        <taxon>Leotiomycetes</taxon>
        <taxon>Helotiales</taxon>
        <taxon>Mollisiaceae</taxon>
        <taxon>Phialocephala</taxon>
        <taxon>Phialocephala fortinii species complex</taxon>
    </lineage>
</organism>
<dbReference type="EMBL" id="FJOG01000030">
    <property type="protein sequence ID" value="CZR65262.1"/>
    <property type="molecule type" value="Genomic_DNA"/>
</dbReference>
<feature type="region of interest" description="Disordered" evidence="1">
    <location>
        <begin position="104"/>
        <end position="131"/>
    </location>
</feature>
<dbReference type="AlphaFoldDB" id="A0A1L7XJP4"/>
<dbReference type="InterPro" id="IPR009057">
    <property type="entry name" value="Homeodomain-like_sf"/>
</dbReference>
<evidence type="ECO:0000313" key="3">
    <source>
        <dbReference type="EMBL" id="CZR65262.1"/>
    </source>
</evidence>
<dbReference type="SUPFAM" id="SSF46689">
    <property type="entry name" value="Homeodomain-like"/>
    <property type="match status" value="1"/>
</dbReference>
<dbReference type="PROSITE" id="PS50090">
    <property type="entry name" value="MYB_LIKE"/>
    <property type="match status" value="1"/>
</dbReference>
<reference evidence="3 4" key="1">
    <citation type="submission" date="2016-03" db="EMBL/GenBank/DDBJ databases">
        <authorList>
            <person name="Ploux O."/>
        </authorList>
    </citation>
    <scope>NUCLEOTIDE SEQUENCE [LARGE SCALE GENOMIC DNA]</scope>
    <source>
        <strain evidence="3 4">UAMH 11012</strain>
    </source>
</reference>
<keyword evidence="4" id="KW-1185">Reference proteome</keyword>
<evidence type="ECO:0000256" key="1">
    <source>
        <dbReference type="SAM" id="MobiDB-lite"/>
    </source>
</evidence>
<evidence type="ECO:0000259" key="2">
    <source>
        <dbReference type="PROSITE" id="PS50090"/>
    </source>
</evidence>
<feature type="compositionally biased region" description="Basic and acidic residues" evidence="1">
    <location>
        <begin position="292"/>
        <end position="302"/>
    </location>
</feature>
<feature type="region of interest" description="Disordered" evidence="1">
    <location>
        <begin position="224"/>
        <end position="361"/>
    </location>
</feature>
<gene>
    <name evidence="3" type="ORF">PAC_15162</name>
</gene>
<feature type="domain" description="Myb-like" evidence="2">
    <location>
        <begin position="384"/>
        <end position="434"/>
    </location>
</feature>
<proteinExistence type="predicted"/>
<dbReference type="OrthoDB" id="2143914at2759"/>
<dbReference type="Proteomes" id="UP000184330">
    <property type="component" value="Unassembled WGS sequence"/>
</dbReference>
<feature type="region of interest" description="Disordered" evidence="1">
    <location>
        <begin position="1"/>
        <end position="66"/>
    </location>
</feature>
<name>A0A1L7XJP4_9HELO</name>
<accession>A0A1L7XJP4</accession>
<sequence>MATVDMNFIQIYQPRPSNPSSRRKKRSVSTSNSDGWLSRASSSELTPGIVATPTEGVMVDHSSRREEMRQVELKVRNYDPTNGGDGSGDGSFLIIDELLRTTQPTDATTAKPSKPERALQHPGKPALEVNGSLTGQTQTRLSNLQDGGQDQPVVIEDEEPDTAEAEAGAEVTDFDTGCADQDARVCDILPTQDATSELSKPIGPSGPWYDVEAGCYVDEAEETSSGIYQSEGNERRHDTGDEDDEEPRPEKRRKLPSVSTDVALTPLEHSPTPHLRRPHSLMPSSTTQSEMGDARSQADHGHLPALSDDGQHHHHPPRASRSPSATVESAPVAEYQEWPSQGFLKRTRIGTPPPPMRSNKETSAEAVTPHDAGAHSKMHPAAVRPRIKRVRWTPGEGATVLKMREADGCSWEEIHAALPHRTPGTIQMHYSTKLKK</sequence>
<dbReference type="InterPro" id="IPR001005">
    <property type="entry name" value="SANT/Myb"/>
</dbReference>
<evidence type="ECO:0000313" key="4">
    <source>
        <dbReference type="Proteomes" id="UP000184330"/>
    </source>
</evidence>
<protein>
    <recommendedName>
        <fullName evidence="2">Myb-like domain-containing protein</fullName>
    </recommendedName>
</protein>